<accession>A0ACB8Y4C1</accession>
<reference evidence="1 2" key="2">
    <citation type="journal article" date="2022" name="Mol. Ecol. Resour.">
        <title>The genomes of chicory, endive, great burdock and yacon provide insights into Asteraceae paleo-polyploidization history and plant inulin production.</title>
        <authorList>
            <person name="Fan W."/>
            <person name="Wang S."/>
            <person name="Wang H."/>
            <person name="Wang A."/>
            <person name="Jiang F."/>
            <person name="Liu H."/>
            <person name="Zhao H."/>
            <person name="Xu D."/>
            <person name="Zhang Y."/>
        </authorList>
    </citation>
    <scope>NUCLEOTIDE SEQUENCE [LARGE SCALE GENOMIC DNA]</scope>
    <source>
        <strain evidence="2">cv. Niubang</strain>
    </source>
</reference>
<organism evidence="1 2">
    <name type="scientific">Arctium lappa</name>
    <name type="common">Greater burdock</name>
    <name type="synonym">Lappa major</name>
    <dbReference type="NCBI Taxonomy" id="4217"/>
    <lineage>
        <taxon>Eukaryota</taxon>
        <taxon>Viridiplantae</taxon>
        <taxon>Streptophyta</taxon>
        <taxon>Embryophyta</taxon>
        <taxon>Tracheophyta</taxon>
        <taxon>Spermatophyta</taxon>
        <taxon>Magnoliopsida</taxon>
        <taxon>eudicotyledons</taxon>
        <taxon>Gunneridae</taxon>
        <taxon>Pentapetalae</taxon>
        <taxon>asterids</taxon>
        <taxon>campanulids</taxon>
        <taxon>Asterales</taxon>
        <taxon>Asteraceae</taxon>
        <taxon>Carduoideae</taxon>
        <taxon>Cardueae</taxon>
        <taxon>Arctiinae</taxon>
        <taxon>Arctium</taxon>
    </lineage>
</organism>
<reference evidence="2" key="1">
    <citation type="journal article" date="2022" name="Mol. Ecol. Resour.">
        <title>The genomes of chicory, endive, great burdock and yacon provide insights into Asteraceae palaeo-polyploidization history and plant inulin production.</title>
        <authorList>
            <person name="Fan W."/>
            <person name="Wang S."/>
            <person name="Wang H."/>
            <person name="Wang A."/>
            <person name="Jiang F."/>
            <person name="Liu H."/>
            <person name="Zhao H."/>
            <person name="Xu D."/>
            <person name="Zhang Y."/>
        </authorList>
    </citation>
    <scope>NUCLEOTIDE SEQUENCE [LARGE SCALE GENOMIC DNA]</scope>
    <source>
        <strain evidence="2">cv. Niubang</strain>
    </source>
</reference>
<protein>
    <submittedName>
        <fullName evidence="1">Uncharacterized protein</fullName>
    </submittedName>
</protein>
<name>A0ACB8Y4C1_ARCLA</name>
<evidence type="ECO:0000313" key="2">
    <source>
        <dbReference type="Proteomes" id="UP001055879"/>
    </source>
</evidence>
<evidence type="ECO:0000313" key="1">
    <source>
        <dbReference type="EMBL" id="KAI3678918.1"/>
    </source>
</evidence>
<keyword evidence="2" id="KW-1185">Reference proteome</keyword>
<gene>
    <name evidence="1" type="ORF">L6452_38222</name>
</gene>
<sequence>MYDYPTLITLKIYHGGVFTTCPGREYINGTYQYVDLVDTEEFSVQELRDMMKEIGIRDDASTVCHFKIPFKDLDFGLHALRNDLDVLDLLKYAPECKTIEVYTEVSQDLNSGMFLDLVDKNQEVGGFDLFDECNPFDETMGHQDNEVNEGSDSSEFILDDQNVLDDGVVNNDENEENNDHDDALLELEDFESNTDESDLEIKRFNYLKKLRKEKGI</sequence>
<comment type="caution">
    <text evidence="1">The sequence shown here is derived from an EMBL/GenBank/DDBJ whole genome shotgun (WGS) entry which is preliminary data.</text>
</comment>
<dbReference type="Proteomes" id="UP001055879">
    <property type="component" value="Linkage Group LG14"/>
</dbReference>
<proteinExistence type="predicted"/>
<dbReference type="EMBL" id="CM042060">
    <property type="protein sequence ID" value="KAI3678918.1"/>
    <property type="molecule type" value="Genomic_DNA"/>
</dbReference>